<keyword evidence="2" id="KW-1185">Reference proteome</keyword>
<organism evidence="1 2">
    <name type="scientific">Aspergillus hiratsukae</name>
    <dbReference type="NCBI Taxonomy" id="1194566"/>
    <lineage>
        <taxon>Eukaryota</taxon>
        <taxon>Fungi</taxon>
        <taxon>Dikarya</taxon>
        <taxon>Ascomycota</taxon>
        <taxon>Pezizomycotina</taxon>
        <taxon>Eurotiomycetes</taxon>
        <taxon>Eurotiomycetidae</taxon>
        <taxon>Eurotiales</taxon>
        <taxon>Aspergillaceae</taxon>
        <taxon>Aspergillus</taxon>
        <taxon>Aspergillus subgen. Fumigati</taxon>
    </lineage>
</organism>
<evidence type="ECO:0000313" key="1">
    <source>
        <dbReference type="EMBL" id="KAF7128761.1"/>
    </source>
</evidence>
<dbReference type="OrthoDB" id="76567at2759"/>
<proteinExistence type="predicted"/>
<sequence>MTSTNGGLPAPLGVGSSVGLSYLIRLPKREFRHKGVLLAVSIAKFGDPANAGPYSFVLKQGDDPTIPAYEIRGKLHSKSNRSTGTFLVTFAAPVRGPENHLLCSGVGTTFTGFAGIYQGSSKEPDFFYRADSLPSPSIVIESDIFRFHQAYHRVLNPTATADVFGRSVTPGAGPGDILPLDLDELRDIARGEMGRMNNYVPSSFHLRTSPSQQTSLGLTISIYVGPETPKNITAMLLDHFDNGTSYDDLPDILKHLTQANPNAGRYGAAGCYDCGNVGISSPSDDPDLRVPRTVMGATPKLNVSHDGMGFRSWKYATIKAYLHMEQPMTTICLAVIEHIHEQQTEPQAQEYMMAGDDRLGDSTLAQ</sequence>
<accession>A0A8H6PE42</accession>
<dbReference type="AlphaFoldDB" id="A0A8H6PE42"/>
<name>A0A8H6PE42_9EURO</name>
<dbReference type="Proteomes" id="UP000630445">
    <property type="component" value="Unassembled WGS sequence"/>
</dbReference>
<reference evidence="1" key="1">
    <citation type="submission" date="2020-06" db="EMBL/GenBank/DDBJ databases">
        <title>Draft genome sequences of strains closely related to Aspergillus parafelis and Aspergillus hiratsukae.</title>
        <authorList>
            <person name="Dos Santos R.A.C."/>
            <person name="Rivero-Menendez O."/>
            <person name="Steenwyk J.L."/>
            <person name="Mead M.E."/>
            <person name="Goldman G.H."/>
            <person name="Alastruey-Izquierdo A."/>
            <person name="Rokas A."/>
        </authorList>
    </citation>
    <scope>NUCLEOTIDE SEQUENCE</scope>
    <source>
        <strain evidence="1">CNM-CM5793</strain>
    </source>
</reference>
<comment type="caution">
    <text evidence="1">The sequence shown here is derived from an EMBL/GenBank/DDBJ whole genome shotgun (WGS) entry which is preliminary data.</text>
</comment>
<protein>
    <submittedName>
        <fullName evidence="1">Uncharacterized protein</fullName>
    </submittedName>
</protein>
<evidence type="ECO:0000313" key="2">
    <source>
        <dbReference type="Proteomes" id="UP000630445"/>
    </source>
</evidence>
<dbReference type="EMBL" id="JACBAD010001901">
    <property type="protein sequence ID" value="KAF7128761.1"/>
    <property type="molecule type" value="Genomic_DNA"/>
</dbReference>
<gene>
    <name evidence="1" type="ORF">CNMCM5793_003670</name>
</gene>